<evidence type="ECO:0000256" key="1">
    <source>
        <dbReference type="ARBA" id="ARBA00022443"/>
    </source>
</evidence>
<gene>
    <name evidence="5" type="primary">6048413</name>
    <name evidence="4" type="ORF">CpipJ_CPIJ014744</name>
</gene>
<dbReference type="GO" id="GO:0007264">
    <property type="term" value="P:small GTPase-mediated signal transduction"/>
    <property type="evidence" value="ECO:0007669"/>
    <property type="project" value="InterPro"/>
</dbReference>
<protein>
    <recommendedName>
        <fullName evidence="3">SH3 domain-containing protein</fullName>
    </recommendedName>
</protein>
<name>B0X6R4_CULQU</name>
<dbReference type="EMBL" id="DS232421">
    <property type="protein sequence ID" value="EDS41547.1"/>
    <property type="molecule type" value="Genomic_DNA"/>
</dbReference>
<evidence type="ECO:0000259" key="3">
    <source>
        <dbReference type="PROSITE" id="PS50002"/>
    </source>
</evidence>
<dbReference type="CDD" id="cd11872">
    <property type="entry name" value="SH3_DOCK_AB"/>
    <property type="match status" value="1"/>
</dbReference>
<evidence type="ECO:0000313" key="5">
    <source>
        <dbReference type="EnsemblMetazoa" id="CPIJ014744-PA"/>
    </source>
</evidence>
<dbReference type="PANTHER" id="PTHR45653:SF12">
    <property type="entry name" value="SPONGE, ISOFORM E"/>
    <property type="match status" value="1"/>
</dbReference>
<dbReference type="SUPFAM" id="SSF50044">
    <property type="entry name" value="SH3-domain"/>
    <property type="match status" value="1"/>
</dbReference>
<dbReference type="OrthoDB" id="18896at2759"/>
<dbReference type="SMART" id="SM00326">
    <property type="entry name" value="SH3"/>
    <property type="match status" value="1"/>
</dbReference>
<dbReference type="InterPro" id="IPR001452">
    <property type="entry name" value="SH3_domain"/>
</dbReference>
<dbReference type="InParanoid" id="B0X6R4"/>
<dbReference type="GO" id="GO:0005085">
    <property type="term" value="F:guanyl-nucleotide exchange factor activity"/>
    <property type="evidence" value="ECO:0007669"/>
    <property type="project" value="InterPro"/>
</dbReference>
<dbReference type="EnsemblMetazoa" id="CPIJ014744-RA">
    <property type="protein sequence ID" value="CPIJ014744-PA"/>
    <property type="gene ID" value="CPIJ014744"/>
</dbReference>
<sequence>MSRDVNRNHNWHGDVTHGLALTGRFRRDPRGNDALYRARVPGAAQGCLFPKTYIQARTAKLDPVVGECTLVLREWSEIWKKLFVEREEYKFTSLRKVMLGLLESRRELLSATLTQDQTYDLQMKVISKIDWGNRIFYLFLAQFASNDLNRLRTRSVHVRTPYITLSPPSSSTRIDFETIHNWHGDVTHGLALDVGDFVEILEETTHWYRGTCPRKPRKVGLFPKTYIQARTAKLDPVVGECTLVLREWSEIWKKLFVEREEYKFTSLRKVMLGLLESRRELLSATLTQDQTYDLQMKVISKIDWGNRY</sequence>
<dbReference type="GO" id="GO:0031267">
    <property type="term" value="F:small GTPase binding"/>
    <property type="evidence" value="ECO:0007669"/>
    <property type="project" value="TreeGrafter"/>
</dbReference>
<dbReference type="STRING" id="7176.B0X6R4"/>
<dbReference type="HOGENOM" id="CLU_903869_0_0_1"/>
<dbReference type="VEuPathDB" id="VectorBase:CQUJHB000827"/>
<dbReference type="InterPro" id="IPR036028">
    <property type="entry name" value="SH3-like_dom_sf"/>
</dbReference>
<proteinExistence type="predicted"/>
<dbReference type="PANTHER" id="PTHR45653">
    <property type="entry name" value="DEDICATOR OF CYTOKINESIS"/>
    <property type="match status" value="1"/>
</dbReference>
<evidence type="ECO:0000313" key="4">
    <source>
        <dbReference type="EMBL" id="EDS41547.1"/>
    </source>
</evidence>
<dbReference type="InterPro" id="IPR042455">
    <property type="entry name" value="DOCK_N_sub1"/>
</dbReference>
<feature type="domain" description="SH3" evidence="3">
    <location>
        <begin position="171"/>
        <end position="232"/>
    </location>
</feature>
<keyword evidence="6" id="KW-1185">Reference proteome</keyword>
<accession>B0X6R4</accession>
<evidence type="ECO:0000256" key="2">
    <source>
        <dbReference type="PROSITE-ProRule" id="PRU00192"/>
    </source>
</evidence>
<organism>
    <name type="scientific">Culex quinquefasciatus</name>
    <name type="common">Southern house mosquito</name>
    <name type="synonym">Culex pungens</name>
    <dbReference type="NCBI Taxonomy" id="7176"/>
    <lineage>
        <taxon>Eukaryota</taxon>
        <taxon>Metazoa</taxon>
        <taxon>Ecdysozoa</taxon>
        <taxon>Arthropoda</taxon>
        <taxon>Hexapoda</taxon>
        <taxon>Insecta</taxon>
        <taxon>Pterygota</taxon>
        <taxon>Neoptera</taxon>
        <taxon>Endopterygota</taxon>
        <taxon>Diptera</taxon>
        <taxon>Nematocera</taxon>
        <taxon>Culicoidea</taxon>
        <taxon>Culicidae</taxon>
        <taxon>Culicinae</taxon>
        <taxon>Culicini</taxon>
        <taxon>Culex</taxon>
        <taxon>Culex</taxon>
    </lineage>
</organism>
<dbReference type="Gene3D" id="1.20.1270.350">
    <property type="entry name" value="Dedicator of cytokinesis N-terminal subdomain"/>
    <property type="match status" value="2"/>
</dbReference>
<dbReference type="GO" id="GO:0005737">
    <property type="term" value="C:cytoplasm"/>
    <property type="evidence" value="ECO:0007669"/>
    <property type="project" value="TreeGrafter"/>
</dbReference>
<dbReference type="KEGG" id="cqu:CpipJ_CPIJ014744"/>
<dbReference type="Proteomes" id="UP000002320">
    <property type="component" value="Unassembled WGS sequence"/>
</dbReference>
<dbReference type="Pfam" id="PF16172">
    <property type="entry name" value="DOCK_N"/>
    <property type="match status" value="2"/>
</dbReference>
<reference evidence="4" key="1">
    <citation type="submission" date="2007-03" db="EMBL/GenBank/DDBJ databases">
        <title>Annotation of Culex pipiens quinquefasciatus.</title>
        <authorList>
            <consortium name="The Broad Institute Genome Sequencing Platform"/>
            <person name="Atkinson P.W."/>
            <person name="Hemingway J."/>
            <person name="Christensen B.M."/>
            <person name="Higgs S."/>
            <person name="Kodira C."/>
            <person name="Hannick L."/>
            <person name="Megy K."/>
            <person name="O'Leary S."/>
            <person name="Pearson M."/>
            <person name="Haas B.J."/>
            <person name="Mauceli E."/>
            <person name="Wortman J.R."/>
            <person name="Lee N.H."/>
            <person name="Guigo R."/>
            <person name="Stanke M."/>
            <person name="Alvarado L."/>
            <person name="Amedeo P."/>
            <person name="Antoine C.H."/>
            <person name="Arensburger P."/>
            <person name="Bidwell S.L."/>
            <person name="Crawford M."/>
            <person name="Camaro F."/>
            <person name="Devon K."/>
            <person name="Engels R."/>
            <person name="Hammond M."/>
            <person name="Howarth C."/>
            <person name="Koehrsen M."/>
            <person name="Lawson D."/>
            <person name="Montgomery P."/>
            <person name="Nene V."/>
            <person name="Nusbaum C."/>
            <person name="Puiu D."/>
            <person name="Romero-Severson J."/>
            <person name="Severson D.W."/>
            <person name="Shumway M."/>
            <person name="Sisk P."/>
            <person name="Stolte C."/>
            <person name="Zeng Q."/>
            <person name="Eisenstadt E."/>
            <person name="Fraser-Liggett C."/>
            <person name="Strausberg R."/>
            <person name="Galagan J."/>
            <person name="Birren B."/>
            <person name="Collins F.H."/>
        </authorList>
    </citation>
    <scope>NUCLEOTIDE SEQUENCE [LARGE SCALE GENOMIC DNA]</scope>
    <source>
        <strain evidence="4">JHB</strain>
    </source>
</reference>
<dbReference type="Gene3D" id="2.30.30.40">
    <property type="entry name" value="SH3 Domains"/>
    <property type="match status" value="1"/>
</dbReference>
<dbReference type="InterPro" id="IPR032376">
    <property type="entry name" value="DOCK_N"/>
</dbReference>
<dbReference type="VEuPathDB" id="VectorBase:CPIJ014744"/>
<dbReference type="PROSITE" id="PS50002">
    <property type="entry name" value="SH3"/>
    <property type="match status" value="1"/>
</dbReference>
<dbReference type="AlphaFoldDB" id="B0X6R4"/>
<keyword evidence="1 2" id="KW-0728">SH3 domain</keyword>
<evidence type="ECO:0000313" key="6">
    <source>
        <dbReference type="Proteomes" id="UP000002320"/>
    </source>
</evidence>
<dbReference type="eggNOG" id="KOG1998">
    <property type="taxonomic scope" value="Eukaryota"/>
</dbReference>
<dbReference type="InterPro" id="IPR026791">
    <property type="entry name" value="DOCK"/>
</dbReference>
<reference evidence="5" key="2">
    <citation type="submission" date="2020-05" db="UniProtKB">
        <authorList>
            <consortium name="EnsemblMetazoa"/>
        </authorList>
    </citation>
    <scope>IDENTIFICATION</scope>
    <source>
        <strain evidence="5">JHB</strain>
    </source>
</reference>
<dbReference type="GO" id="GO:0005886">
    <property type="term" value="C:plasma membrane"/>
    <property type="evidence" value="ECO:0007669"/>
    <property type="project" value="TreeGrafter"/>
</dbReference>